<dbReference type="PANTHER" id="PTHR11205">
    <property type="entry name" value="RIBOSOMAL PROTEIN S7"/>
    <property type="match status" value="1"/>
</dbReference>
<dbReference type="OrthoDB" id="9972728at2759"/>
<evidence type="ECO:0000256" key="2">
    <source>
        <dbReference type="ARBA" id="ARBA00022980"/>
    </source>
</evidence>
<name>A0A9W8B6T6_9FUNG</name>
<feature type="domain" description="Small ribosomal subunit protein uS7" evidence="4">
    <location>
        <begin position="114"/>
        <end position="246"/>
    </location>
</feature>
<dbReference type="GO" id="GO:1990904">
    <property type="term" value="C:ribonucleoprotein complex"/>
    <property type="evidence" value="ECO:0007669"/>
    <property type="project" value="UniProtKB-KW"/>
</dbReference>
<dbReference type="Pfam" id="PF00177">
    <property type="entry name" value="Ribosomal_S7"/>
    <property type="match status" value="1"/>
</dbReference>
<evidence type="ECO:0000259" key="4">
    <source>
        <dbReference type="Pfam" id="PF00177"/>
    </source>
</evidence>
<dbReference type="InterPro" id="IPR036823">
    <property type="entry name" value="Ribosomal_uS7_dom_sf"/>
</dbReference>
<keyword evidence="2" id="KW-0689">Ribosomal protein</keyword>
<protein>
    <recommendedName>
        <fullName evidence="4">Small ribosomal subunit protein uS7 domain-containing protein</fullName>
    </recommendedName>
</protein>
<proteinExistence type="inferred from homology"/>
<dbReference type="Gene3D" id="1.10.455.10">
    <property type="entry name" value="Ribosomal protein S7 domain"/>
    <property type="match status" value="1"/>
</dbReference>
<dbReference type="InterPro" id="IPR023798">
    <property type="entry name" value="Ribosomal_uS7_dom"/>
</dbReference>
<dbReference type="GO" id="GO:0005840">
    <property type="term" value="C:ribosome"/>
    <property type="evidence" value="ECO:0007669"/>
    <property type="project" value="UniProtKB-KW"/>
</dbReference>
<dbReference type="EMBL" id="JANBQB010000148">
    <property type="protein sequence ID" value="KAJ1980881.1"/>
    <property type="molecule type" value="Genomic_DNA"/>
</dbReference>
<evidence type="ECO:0000256" key="3">
    <source>
        <dbReference type="ARBA" id="ARBA00023274"/>
    </source>
</evidence>
<evidence type="ECO:0000313" key="5">
    <source>
        <dbReference type="EMBL" id="KAJ1980881.1"/>
    </source>
</evidence>
<dbReference type="SUPFAM" id="SSF47973">
    <property type="entry name" value="Ribosomal protein S7"/>
    <property type="match status" value="1"/>
</dbReference>
<keyword evidence="6" id="KW-1185">Reference proteome</keyword>
<dbReference type="GO" id="GO:0006412">
    <property type="term" value="P:translation"/>
    <property type="evidence" value="ECO:0007669"/>
    <property type="project" value="InterPro"/>
</dbReference>
<dbReference type="AlphaFoldDB" id="A0A9W8B6T6"/>
<comment type="caution">
    <text evidence="5">The sequence shown here is derived from an EMBL/GenBank/DDBJ whole genome shotgun (WGS) entry which is preliminary data.</text>
</comment>
<organism evidence="5 6">
    <name type="scientific">Dimargaris verticillata</name>
    <dbReference type="NCBI Taxonomy" id="2761393"/>
    <lineage>
        <taxon>Eukaryota</taxon>
        <taxon>Fungi</taxon>
        <taxon>Fungi incertae sedis</taxon>
        <taxon>Zoopagomycota</taxon>
        <taxon>Kickxellomycotina</taxon>
        <taxon>Dimargaritomycetes</taxon>
        <taxon>Dimargaritales</taxon>
        <taxon>Dimargaritaceae</taxon>
        <taxon>Dimargaris</taxon>
    </lineage>
</organism>
<comment type="similarity">
    <text evidence="1">Belongs to the universal ribosomal protein uS7 family.</text>
</comment>
<dbReference type="Proteomes" id="UP001151582">
    <property type="component" value="Unassembled WGS sequence"/>
</dbReference>
<reference evidence="5" key="1">
    <citation type="submission" date="2022-07" db="EMBL/GenBank/DDBJ databases">
        <title>Phylogenomic reconstructions and comparative analyses of Kickxellomycotina fungi.</title>
        <authorList>
            <person name="Reynolds N.K."/>
            <person name="Stajich J.E."/>
            <person name="Barry K."/>
            <person name="Grigoriev I.V."/>
            <person name="Crous P."/>
            <person name="Smith M.E."/>
        </authorList>
    </citation>
    <scope>NUCLEOTIDE SEQUENCE</scope>
    <source>
        <strain evidence="5">RSA 567</strain>
    </source>
</reference>
<evidence type="ECO:0000256" key="1">
    <source>
        <dbReference type="ARBA" id="ARBA00007151"/>
    </source>
</evidence>
<keyword evidence="3" id="KW-0687">Ribonucleoprotein</keyword>
<accession>A0A9W8B6T6</accession>
<evidence type="ECO:0000313" key="6">
    <source>
        <dbReference type="Proteomes" id="UP001151582"/>
    </source>
</evidence>
<gene>
    <name evidence="5" type="ORF">H4R34_002294</name>
</gene>
<sequence>MALFMLTRSTCAAASRRLPHRLERPLSTTAVQLDTRAPIAPNVLTMGLNPHTGTTAASQGVPIKGDFNATAPPNLAAQLSPSFAPLFEPVRAPGTDLFPVAVADTVTAEDRLFMKQDPLLSQIVNTLMRDGKKMRTQRHIGEALIEIRKLTNSNPYTVLRDAMEKCSPLMDLRSKRVGSKIVYVPRPLTSRQRIRRALLWIYKASKSRPERTFPMRFAHEILMVINGNSTALVSKFQLHKDVLANRSNIQS</sequence>
<dbReference type="InterPro" id="IPR000235">
    <property type="entry name" value="Ribosomal_uS7"/>
</dbReference>